<dbReference type="Pfam" id="PF20436">
    <property type="entry name" value="LonB_AAA-LID"/>
    <property type="match status" value="1"/>
</dbReference>
<dbReference type="Proteomes" id="UP001202831">
    <property type="component" value="Unassembled WGS sequence"/>
</dbReference>
<reference evidence="5 6" key="1">
    <citation type="submission" date="2022-01" db="EMBL/GenBank/DDBJ databases">
        <title>Whole genome-based taxonomy of the Shewanellaceae.</title>
        <authorList>
            <person name="Martin-Rodriguez A.J."/>
        </authorList>
    </citation>
    <scope>NUCLEOTIDE SEQUENCE [LARGE SCALE GENOMIC DNA]</scope>
    <source>
        <strain evidence="5 6">DSM 21332</strain>
    </source>
</reference>
<dbReference type="InterPro" id="IPR008269">
    <property type="entry name" value="Lon_proteolytic"/>
</dbReference>
<feature type="active site" evidence="2">
    <location>
        <position position="654"/>
    </location>
</feature>
<dbReference type="InterPro" id="IPR027417">
    <property type="entry name" value="P-loop_NTPase"/>
</dbReference>
<dbReference type="Gene3D" id="3.30.230.10">
    <property type="match status" value="1"/>
</dbReference>
<dbReference type="InterPro" id="IPR014721">
    <property type="entry name" value="Ribsml_uS5_D2-typ_fold_subgr"/>
</dbReference>
<dbReference type="Gene3D" id="1.10.8.60">
    <property type="match status" value="1"/>
</dbReference>
<name>A0ABT0NBN6_9GAMM</name>
<accession>A0ABT0NBN6</accession>
<comment type="caution">
    <text evidence="5">The sequence shown here is derived from an EMBL/GenBank/DDBJ whole genome shotgun (WGS) entry which is preliminary data.</text>
</comment>
<dbReference type="EC" id="3.4.21.53" evidence="2"/>
<proteinExistence type="inferred from homology"/>
<keyword evidence="6" id="KW-1185">Reference proteome</keyword>
<dbReference type="InterPro" id="IPR020568">
    <property type="entry name" value="Ribosomal_Su5_D2-typ_SF"/>
</dbReference>
<dbReference type="InterPro" id="IPR046844">
    <property type="entry name" value="Lon-like_helical"/>
</dbReference>
<dbReference type="PROSITE" id="PS51786">
    <property type="entry name" value="LON_PROTEOLYTIC"/>
    <property type="match status" value="1"/>
</dbReference>
<organism evidence="5 6">
    <name type="scientific">Shewanella corallii</name>
    <dbReference type="NCBI Taxonomy" id="560080"/>
    <lineage>
        <taxon>Bacteria</taxon>
        <taxon>Pseudomonadati</taxon>
        <taxon>Pseudomonadota</taxon>
        <taxon>Gammaproteobacteria</taxon>
        <taxon>Alteromonadales</taxon>
        <taxon>Shewanellaceae</taxon>
        <taxon>Shewanella</taxon>
    </lineage>
</organism>
<dbReference type="RefSeq" id="WP_249250463.1">
    <property type="nucleotide sequence ID" value="NZ_JAKIKT010000009.1"/>
</dbReference>
<feature type="active site" evidence="2">
    <location>
        <position position="697"/>
    </location>
</feature>
<dbReference type="InterPro" id="IPR046843">
    <property type="entry name" value="LonB_AAA-LID"/>
</dbReference>
<dbReference type="Pfam" id="PF05362">
    <property type="entry name" value="Lon_C"/>
    <property type="match status" value="1"/>
</dbReference>
<evidence type="ECO:0000256" key="1">
    <source>
        <dbReference type="ARBA" id="ARBA00022670"/>
    </source>
</evidence>
<dbReference type="InterPro" id="IPR041699">
    <property type="entry name" value="AAA_32"/>
</dbReference>
<feature type="region of interest" description="Disordered" evidence="3">
    <location>
        <begin position="780"/>
        <end position="800"/>
    </location>
</feature>
<sequence length="800" mass="89578">MAITTLSSKQVYRATQLQTPHCDCQTTDDLVPLDDIIGQQRARQAVEFAMSIKDKGYNIYAIGENGLGKRTMMLRYLNTHPANDKQRQDWCYVANFDDSRQPKVLSLPAGSASGFKKSIENLMKKLAKALPMAFDNEMYYSRAEKRKAQLAGRQEEVLGELAEDAKSKQISLSISSNGDYQLVALNGEEPHSEETYDALSPEEQLQFETDIKGLETKLRRIVRDMTEWEEEFSDQQQAHDEQVAKDVLKHYMQPLKRQYKSLPEVQGYLKEMQTDILDNLDIFLEQTEEQLAFSYASLDKKLPRRYQVNVLVSGEDDGFPIVVEENPNYHSLFGYVENATYKGTVFTDFSLIRAGSLHKANGGVLMMDAQKVLERPYVWDGLKRSLRSRQLDLSSLEREVSLSGAISLSPEPVPLDVKIVLFGDRHTYQLLQQYDPDFAELFKVTADFENVMARTQESEAQFARFIASIVQDNKMLPCERDAMERIIEFSARQADNQNKLSLYSADVANLLRETNYYAGGDNAESIARQHVEKALEAQQTRVSRLQDNLLESFTNGTTLIDVVGEKVGQINALSVLATTDHQFGLPNRITASTAYGEGEVLDIEHKVRLGGQIHSKGVYILTAFLAARLGKSAKIPLTMYLTFEQSYGGVDGDSASMAECCTILSAISGVPLKQDIAITGSMNQFGEAQPIGGVNEKIEGFFDVCSIKGRDPGQGVIIPESNRQNLMLRKDIVEAIEKGEFHIWTVNHVTEAASILTGTPVEGDTCMSSRAERQLTEYRKQQEALTDNPSDNGHQAFKAS</sequence>
<feature type="compositionally biased region" description="Polar residues" evidence="3">
    <location>
        <begin position="783"/>
        <end position="793"/>
    </location>
</feature>
<feature type="domain" description="Lon proteolytic" evidence="4">
    <location>
        <begin position="564"/>
        <end position="759"/>
    </location>
</feature>
<keyword evidence="2" id="KW-0378">Hydrolase</keyword>
<dbReference type="SUPFAM" id="SSF52540">
    <property type="entry name" value="P-loop containing nucleoside triphosphate hydrolases"/>
    <property type="match status" value="1"/>
</dbReference>
<evidence type="ECO:0000259" key="4">
    <source>
        <dbReference type="PROSITE" id="PS51786"/>
    </source>
</evidence>
<evidence type="ECO:0000256" key="3">
    <source>
        <dbReference type="SAM" id="MobiDB-lite"/>
    </source>
</evidence>
<evidence type="ECO:0000256" key="2">
    <source>
        <dbReference type="PROSITE-ProRule" id="PRU01122"/>
    </source>
</evidence>
<dbReference type="PANTHER" id="PTHR10046">
    <property type="entry name" value="ATP DEPENDENT LON PROTEASE FAMILY MEMBER"/>
    <property type="match status" value="1"/>
</dbReference>
<keyword evidence="1 2" id="KW-0645">Protease</keyword>
<dbReference type="Pfam" id="PF20437">
    <property type="entry name" value="LonC_helical"/>
    <property type="match status" value="1"/>
</dbReference>
<dbReference type="InterPro" id="IPR027065">
    <property type="entry name" value="Lon_Prtase"/>
</dbReference>
<dbReference type="EMBL" id="JAKIKT010000009">
    <property type="protein sequence ID" value="MCL2915894.1"/>
    <property type="molecule type" value="Genomic_DNA"/>
</dbReference>
<dbReference type="PRINTS" id="PR00830">
    <property type="entry name" value="ENDOLAPTASE"/>
</dbReference>
<dbReference type="Pfam" id="PF13654">
    <property type="entry name" value="AAA_32"/>
    <property type="match status" value="1"/>
</dbReference>
<gene>
    <name evidence="5" type="ORF">L2725_19310</name>
</gene>
<protein>
    <recommendedName>
        <fullName evidence="2">endopeptidase La</fullName>
        <ecNumber evidence="2">3.4.21.53</ecNumber>
    </recommendedName>
</protein>
<dbReference type="SUPFAM" id="SSF54211">
    <property type="entry name" value="Ribosomal protein S5 domain 2-like"/>
    <property type="match status" value="1"/>
</dbReference>
<evidence type="ECO:0000313" key="5">
    <source>
        <dbReference type="EMBL" id="MCL2915894.1"/>
    </source>
</evidence>
<evidence type="ECO:0000313" key="6">
    <source>
        <dbReference type="Proteomes" id="UP001202831"/>
    </source>
</evidence>
<dbReference type="Gene3D" id="3.40.50.300">
    <property type="entry name" value="P-loop containing nucleotide triphosphate hydrolases"/>
    <property type="match status" value="2"/>
</dbReference>
<comment type="similarity">
    <text evidence="2">Belongs to the peptidase S16 family.</text>
</comment>
<comment type="catalytic activity">
    <reaction evidence="2">
        <text>Hydrolysis of proteins in presence of ATP.</text>
        <dbReference type="EC" id="3.4.21.53"/>
    </reaction>
</comment>
<keyword evidence="2" id="KW-0720">Serine protease</keyword>